<protein>
    <submittedName>
        <fullName evidence="2">Helix-turn-helix transcriptional regulator</fullName>
    </submittedName>
</protein>
<evidence type="ECO:0000313" key="3">
    <source>
        <dbReference type="Proteomes" id="UP000753802"/>
    </source>
</evidence>
<dbReference type="Gene3D" id="1.10.260.40">
    <property type="entry name" value="lambda repressor-like DNA-binding domains"/>
    <property type="match status" value="1"/>
</dbReference>
<gene>
    <name evidence="2" type="ORF">GWC95_02240</name>
</gene>
<evidence type="ECO:0000313" key="2">
    <source>
        <dbReference type="EMBL" id="NCI48725.1"/>
    </source>
</evidence>
<sequence length="97" mass="11241">MSEDCLCYWENGRNEPRLYQYPTIIAFLGYYPFDHETETFGGKIKRYKYEHGLSNLKLAKMLGVDEGTVANWERNKCLPHKEALKGLLSTLNKNAAH</sequence>
<evidence type="ECO:0000259" key="1">
    <source>
        <dbReference type="PROSITE" id="PS50943"/>
    </source>
</evidence>
<dbReference type="Proteomes" id="UP000753802">
    <property type="component" value="Unassembled WGS sequence"/>
</dbReference>
<reference evidence="2 3" key="1">
    <citation type="submission" date="2020-01" db="EMBL/GenBank/DDBJ databases">
        <title>Genome analysis.</title>
        <authorList>
            <person name="Wu S."/>
            <person name="Wang G."/>
        </authorList>
    </citation>
    <scope>NUCLEOTIDE SEQUENCE [LARGE SCALE GENOMIC DNA]</scope>
    <source>
        <strain evidence="2 3">SYL130</strain>
    </source>
</reference>
<dbReference type="Pfam" id="PF01381">
    <property type="entry name" value="HTH_3"/>
    <property type="match status" value="1"/>
</dbReference>
<proteinExistence type="predicted"/>
<dbReference type="PROSITE" id="PS50943">
    <property type="entry name" value="HTH_CROC1"/>
    <property type="match status" value="1"/>
</dbReference>
<keyword evidence="3" id="KW-1185">Reference proteome</keyword>
<comment type="caution">
    <text evidence="2">The sequence shown here is derived from an EMBL/GenBank/DDBJ whole genome shotgun (WGS) entry which is preliminary data.</text>
</comment>
<dbReference type="SUPFAM" id="SSF47413">
    <property type="entry name" value="lambda repressor-like DNA-binding domains"/>
    <property type="match status" value="1"/>
</dbReference>
<organism evidence="2 3">
    <name type="scientific">Sediminibacterium roseum</name>
    <dbReference type="NCBI Taxonomy" id="1978412"/>
    <lineage>
        <taxon>Bacteria</taxon>
        <taxon>Pseudomonadati</taxon>
        <taxon>Bacteroidota</taxon>
        <taxon>Chitinophagia</taxon>
        <taxon>Chitinophagales</taxon>
        <taxon>Chitinophagaceae</taxon>
        <taxon>Sediminibacterium</taxon>
    </lineage>
</organism>
<dbReference type="InterPro" id="IPR010982">
    <property type="entry name" value="Lambda_DNA-bd_dom_sf"/>
</dbReference>
<feature type="domain" description="HTH cro/C1-type" evidence="1">
    <location>
        <begin position="44"/>
        <end position="92"/>
    </location>
</feature>
<name>A0ABW9ZUI0_9BACT</name>
<dbReference type="EMBL" id="JAACJS010000002">
    <property type="protein sequence ID" value="NCI48725.1"/>
    <property type="molecule type" value="Genomic_DNA"/>
</dbReference>
<dbReference type="CDD" id="cd00093">
    <property type="entry name" value="HTH_XRE"/>
    <property type="match status" value="1"/>
</dbReference>
<dbReference type="InterPro" id="IPR001387">
    <property type="entry name" value="Cro/C1-type_HTH"/>
</dbReference>
<accession>A0ABW9ZUI0</accession>